<dbReference type="EMBL" id="CXSU01000012">
    <property type="protein sequence ID" value="CTQ50647.1"/>
    <property type="molecule type" value="Genomic_DNA"/>
</dbReference>
<dbReference type="STRING" id="420998.JDO7802_02673"/>
<protein>
    <submittedName>
        <fullName evidence="2">Sulfonamide resistance protein</fullName>
    </submittedName>
</protein>
<dbReference type="Gene3D" id="1.20.1720.10">
    <property type="entry name" value="Multidrug resistance protein D"/>
    <property type="match status" value="1"/>
</dbReference>
<gene>
    <name evidence="2" type="primary">bcr_2</name>
    <name evidence="2" type="ORF">JDO7802_02673</name>
</gene>
<feature type="transmembrane region" description="Helical" evidence="1">
    <location>
        <begin position="9"/>
        <end position="27"/>
    </location>
</feature>
<reference evidence="2 3" key="1">
    <citation type="submission" date="2015-07" db="EMBL/GenBank/DDBJ databases">
        <authorList>
            <person name="Noorani M."/>
        </authorList>
    </citation>
    <scope>NUCLEOTIDE SEQUENCE [LARGE SCALE GENOMIC DNA]</scope>
    <source>
        <strain evidence="2 3">CECT 7802</strain>
    </source>
</reference>
<keyword evidence="1" id="KW-1133">Transmembrane helix</keyword>
<evidence type="ECO:0000256" key="1">
    <source>
        <dbReference type="SAM" id="Phobius"/>
    </source>
</evidence>
<keyword evidence="1" id="KW-0472">Membrane</keyword>
<dbReference type="RefSeq" id="WP_245624190.1">
    <property type="nucleotide sequence ID" value="NZ_CXSU01000012.1"/>
</dbReference>
<proteinExistence type="predicted"/>
<evidence type="ECO:0000313" key="2">
    <source>
        <dbReference type="EMBL" id="CTQ50647.1"/>
    </source>
</evidence>
<feature type="transmembrane region" description="Helical" evidence="1">
    <location>
        <begin position="47"/>
        <end position="65"/>
    </location>
</feature>
<dbReference type="Proteomes" id="UP000049222">
    <property type="component" value="Unassembled WGS sequence"/>
</dbReference>
<sequence length="68" mass="7320">MPECSTSELFRIAVILGLLSAVGPFAIDMYLPAMSAITVDLRTNIDGMRLTLTAFFLSLGLAQLFHGS</sequence>
<name>A0A0M6YN28_9RHOB</name>
<organism evidence="2 3">
    <name type="scientific">Jannaschia donghaensis</name>
    <dbReference type="NCBI Taxonomy" id="420998"/>
    <lineage>
        <taxon>Bacteria</taxon>
        <taxon>Pseudomonadati</taxon>
        <taxon>Pseudomonadota</taxon>
        <taxon>Alphaproteobacteria</taxon>
        <taxon>Rhodobacterales</taxon>
        <taxon>Roseobacteraceae</taxon>
        <taxon>Jannaschia</taxon>
    </lineage>
</organism>
<keyword evidence="1" id="KW-0812">Transmembrane</keyword>
<keyword evidence="3" id="KW-1185">Reference proteome</keyword>
<dbReference type="AlphaFoldDB" id="A0A0M6YN28"/>
<evidence type="ECO:0000313" key="3">
    <source>
        <dbReference type="Proteomes" id="UP000049222"/>
    </source>
</evidence>
<accession>A0A0M6YN28</accession>